<reference evidence="3 4" key="1">
    <citation type="submission" date="2017-08" db="EMBL/GenBank/DDBJ databases">
        <title>Infants hospitalized years apart are colonized by the same room-sourced microbial strains.</title>
        <authorList>
            <person name="Brooks B."/>
            <person name="Olm M.R."/>
            <person name="Firek B.A."/>
            <person name="Baker R."/>
            <person name="Thomas B.C."/>
            <person name="Morowitz M.J."/>
            <person name="Banfield J.F."/>
        </authorList>
    </citation>
    <scope>NUCLEOTIDE SEQUENCE [LARGE SCALE GENOMIC DNA]</scope>
    <source>
        <strain evidence="3">S2_003_000_R2_14</strain>
    </source>
</reference>
<dbReference type="CDD" id="cd05685">
    <property type="entry name" value="S1_Tex"/>
    <property type="match status" value="1"/>
</dbReference>
<dbReference type="InterPro" id="IPR037027">
    <property type="entry name" value="YqgF/RNaseH-like_dom_sf"/>
</dbReference>
<dbReference type="Pfam" id="PF00575">
    <property type="entry name" value="S1"/>
    <property type="match status" value="1"/>
</dbReference>
<dbReference type="InterPro" id="IPR041692">
    <property type="entry name" value="HHH_9"/>
</dbReference>
<dbReference type="SUPFAM" id="SSF53098">
    <property type="entry name" value="Ribonuclease H-like"/>
    <property type="match status" value="1"/>
</dbReference>
<dbReference type="SMART" id="SM00732">
    <property type="entry name" value="YqgFc"/>
    <property type="match status" value="1"/>
</dbReference>
<dbReference type="InterPro" id="IPR012340">
    <property type="entry name" value="NA-bd_OB-fold"/>
</dbReference>
<evidence type="ECO:0000313" key="4">
    <source>
        <dbReference type="Proteomes" id="UP000249061"/>
    </source>
</evidence>
<dbReference type="InterPro" id="IPR003029">
    <property type="entry name" value="S1_domain"/>
</dbReference>
<dbReference type="Pfam" id="PF17674">
    <property type="entry name" value="HHH_9"/>
    <property type="match status" value="1"/>
</dbReference>
<proteinExistence type="predicted"/>
<dbReference type="Pfam" id="PF22706">
    <property type="entry name" value="Tex_central_region"/>
    <property type="match status" value="1"/>
</dbReference>
<dbReference type="FunFam" id="2.40.50.140:FF:000051">
    <property type="entry name" value="RNA-binding transcriptional accessory protein"/>
    <property type="match status" value="1"/>
</dbReference>
<dbReference type="InterPro" id="IPR055179">
    <property type="entry name" value="Tex-like_central_region"/>
</dbReference>
<dbReference type="SUPFAM" id="SSF158832">
    <property type="entry name" value="Tex N-terminal region-like"/>
    <property type="match status" value="1"/>
</dbReference>
<feature type="region of interest" description="Disordered" evidence="1">
    <location>
        <begin position="715"/>
        <end position="734"/>
    </location>
</feature>
<dbReference type="Pfam" id="PF09371">
    <property type="entry name" value="Tex_N"/>
    <property type="match status" value="1"/>
</dbReference>
<dbReference type="InterPro" id="IPR018974">
    <property type="entry name" value="Tex-like_N"/>
</dbReference>
<dbReference type="InterPro" id="IPR032639">
    <property type="entry name" value="Tex_YqgF"/>
</dbReference>
<evidence type="ECO:0000313" key="3">
    <source>
        <dbReference type="EMBL" id="PZR09897.1"/>
    </source>
</evidence>
<gene>
    <name evidence="3" type="ORF">DI536_21445</name>
</gene>
<sequence>MKTADIVARELSLPLAGVAATLELLAGGATVPFISRYRKEATGGLDDEAITRIAAHSEVVETREHRRATILESLRGQGVLTPELERAVTNAATVSALEDLYLPYRPKRRTRAMTARERGLQPLADVLWAQGAAAGSRESLAAQYVSAELPDVDAVWAGARDIVAETIAERPDVRAQVRQLFVDQAELVVDVARGKSKDPGLAKFADHVGRRERASLAPSHRVLAAERGEAEGLLKVGLELDANSVRSRVSQAVVKRGAAPVLANEMNLAVGDAIDRLLLPSLESERRRAMKEKADEEAIAVFARNLTALLLAAPLGGKPVVAIDPGLRTGCKVAVLDARGDVLDHATLYPHTGREAEAGAELAKLLKKYPPAAIAIGNGTAGRETEAFVRKVLSSGLASNVRVISVSEAGASVYSASEVAREELPELDVTIRGAVSIGRRLQDPLAELVKIDPRSIGVGQYQHDVDQPSLGASLDRVVEAVVNRVGVDLNTASPTLLRYVSGLGPALAKAIVEYRAKNGAFESRAKLKDVPRLGARAFEQCAGFLRITDGSEPLDASAVHPERYALVTKIAKDLGVTRKALVGNDAVASKIDVKKYVDAEVGLPTINDIVAELKKPGRDPRAEFTDAGFDPNITELEHLKPGQVLNGIVTNVAAFGAFVDLGVHQDGLVHVSELANRFVKDPSEVVKVGDRVKVKVLQVDLARKRIGLSMKALQAPGAPAPQNQARFNNAPRFR</sequence>
<evidence type="ECO:0000256" key="1">
    <source>
        <dbReference type="SAM" id="MobiDB-lite"/>
    </source>
</evidence>
<dbReference type="InterPro" id="IPR023319">
    <property type="entry name" value="Tex-like_HTH_dom_sf"/>
</dbReference>
<dbReference type="GO" id="GO:0006139">
    <property type="term" value="P:nucleobase-containing compound metabolic process"/>
    <property type="evidence" value="ECO:0007669"/>
    <property type="project" value="InterPro"/>
</dbReference>
<name>A0A2W5T7K5_9BACT</name>
<feature type="compositionally biased region" description="Low complexity" evidence="1">
    <location>
        <begin position="715"/>
        <end position="725"/>
    </location>
</feature>
<dbReference type="Gene3D" id="1.10.10.650">
    <property type="entry name" value="RuvA domain 2-like"/>
    <property type="match status" value="1"/>
</dbReference>
<dbReference type="PANTHER" id="PTHR10724">
    <property type="entry name" value="30S RIBOSOMAL PROTEIN S1"/>
    <property type="match status" value="1"/>
</dbReference>
<dbReference type="FunFam" id="1.10.10.650:FF:000001">
    <property type="entry name" value="S1 RNA-binding domain 1"/>
    <property type="match status" value="1"/>
</dbReference>
<dbReference type="Gene3D" id="3.30.420.140">
    <property type="entry name" value="YqgF/RNase H-like domain"/>
    <property type="match status" value="1"/>
</dbReference>
<dbReference type="SUPFAM" id="SSF47781">
    <property type="entry name" value="RuvA domain 2-like"/>
    <property type="match status" value="2"/>
</dbReference>
<dbReference type="Pfam" id="PF16921">
    <property type="entry name" value="Tex_YqgF"/>
    <property type="match status" value="1"/>
</dbReference>
<dbReference type="Pfam" id="PF12836">
    <property type="entry name" value="HHH_3"/>
    <property type="match status" value="1"/>
</dbReference>
<dbReference type="GO" id="GO:0006412">
    <property type="term" value="P:translation"/>
    <property type="evidence" value="ECO:0007669"/>
    <property type="project" value="TreeGrafter"/>
</dbReference>
<dbReference type="InterPro" id="IPR044146">
    <property type="entry name" value="S1_Tex"/>
</dbReference>
<dbReference type="PROSITE" id="PS50126">
    <property type="entry name" value="S1"/>
    <property type="match status" value="1"/>
</dbReference>
<dbReference type="EMBL" id="QFQP01000019">
    <property type="protein sequence ID" value="PZR09897.1"/>
    <property type="molecule type" value="Genomic_DNA"/>
</dbReference>
<dbReference type="Proteomes" id="UP000249061">
    <property type="component" value="Unassembled WGS sequence"/>
</dbReference>
<dbReference type="SMART" id="SM00316">
    <property type="entry name" value="S1"/>
    <property type="match status" value="1"/>
</dbReference>
<dbReference type="GO" id="GO:0005737">
    <property type="term" value="C:cytoplasm"/>
    <property type="evidence" value="ECO:0007669"/>
    <property type="project" value="UniProtKB-ARBA"/>
</dbReference>
<dbReference type="FunFam" id="1.10.150.310:FF:000001">
    <property type="entry name" value="RNA-binding transcriptional accessory protein"/>
    <property type="match status" value="1"/>
</dbReference>
<dbReference type="InterPro" id="IPR012337">
    <property type="entry name" value="RNaseH-like_sf"/>
</dbReference>
<feature type="domain" description="S1 motif" evidence="2">
    <location>
        <begin position="642"/>
        <end position="711"/>
    </location>
</feature>
<comment type="caution">
    <text evidence="3">The sequence shown here is derived from an EMBL/GenBank/DDBJ whole genome shotgun (WGS) entry which is preliminary data.</text>
</comment>
<evidence type="ECO:0000259" key="2">
    <source>
        <dbReference type="PROSITE" id="PS50126"/>
    </source>
</evidence>
<dbReference type="GO" id="GO:0003735">
    <property type="term" value="F:structural constituent of ribosome"/>
    <property type="evidence" value="ECO:0007669"/>
    <property type="project" value="TreeGrafter"/>
</dbReference>
<dbReference type="Gene3D" id="2.40.50.140">
    <property type="entry name" value="Nucleic acid-binding proteins"/>
    <property type="match status" value="1"/>
</dbReference>
<dbReference type="Gene3D" id="1.10.3500.10">
    <property type="entry name" value="Tex N-terminal region-like"/>
    <property type="match status" value="1"/>
</dbReference>
<dbReference type="SUPFAM" id="SSF50249">
    <property type="entry name" value="Nucleic acid-binding proteins"/>
    <property type="match status" value="1"/>
</dbReference>
<dbReference type="InterPro" id="IPR050437">
    <property type="entry name" value="Ribos_protein_bS1-like"/>
</dbReference>
<dbReference type="GO" id="GO:0003729">
    <property type="term" value="F:mRNA binding"/>
    <property type="evidence" value="ECO:0007669"/>
    <property type="project" value="TreeGrafter"/>
</dbReference>
<dbReference type="InterPro" id="IPR023323">
    <property type="entry name" value="Tex-like_dom_sf"/>
</dbReference>
<dbReference type="PANTHER" id="PTHR10724:SF10">
    <property type="entry name" value="S1 RNA-BINDING DOMAIN-CONTAINING PROTEIN 1"/>
    <property type="match status" value="1"/>
</dbReference>
<dbReference type="AlphaFoldDB" id="A0A2W5T7K5"/>
<accession>A0A2W5T7K5</accession>
<dbReference type="Gene3D" id="1.10.150.310">
    <property type="entry name" value="Tex RuvX-like domain-like"/>
    <property type="match status" value="1"/>
</dbReference>
<dbReference type="InterPro" id="IPR010994">
    <property type="entry name" value="RuvA_2-like"/>
</dbReference>
<protein>
    <submittedName>
        <fullName evidence="3">RNA-binding transcriptional accessory protein</fullName>
    </submittedName>
</protein>
<organism evidence="3 4">
    <name type="scientific">Archangium gephyra</name>
    <dbReference type="NCBI Taxonomy" id="48"/>
    <lineage>
        <taxon>Bacteria</taxon>
        <taxon>Pseudomonadati</taxon>
        <taxon>Myxococcota</taxon>
        <taxon>Myxococcia</taxon>
        <taxon>Myxococcales</taxon>
        <taxon>Cystobacterineae</taxon>
        <taxon>Archangiaceae</taxon>
        <taxon>Archangium</taxon>
    </lineage>
</organism>
<dbReference type="InterPro" id="IPR006641">
    <property type="entry name" value="YqgF/RNaseH-like_dom"/>
</dbReference>
<dbReference type="FunFam" id="3.30.420.140:FF:000001">
    <property type="entry name" value="RNA-binding transcriptional accessory protein"/>
    <property type="match status" value="1"/>
</dbReference>